<accession>A0A1M5NL79</accession>
<dbReference type="Proteomes" id="UP000184226">
    <property type="component" value="Unassembled WGS sequence"/>
</dbReference>
<name>A0A1M5NL79_9BURK</name>
<protein>
    <submittedName>
        <fullName evidence="1">Uncharacterized protein</fullName>
    </submittedName>
</protein>
<organism evidence="1 2">
    <name type="scientific">Pollutimonas bauzanensis</name>
    <dbReference type="NCBI Taxonomy" id="658167"/>
    <lineage>
        <taxon>Bacteria</taxon>
        <taxon>Pseudomonadati</taxon>
        <taxon>Pseudomonadota</taxon>
        <taxon>Betaproteobacteria</taxon>
        <taxon>Burkholderiales</taxon>
        <taxon>Alcaligenaceae</taxon>
        <taxon>Pollutimonas</taxon>
    </lineage>
</organism>
<gene>
    <name evidence="1" type="ORF">SAMN04488135_101560</name>
</gene>
<keyword evidence="2" id="KW-1185">Reference proteome</keyword>
<reference evidence="1 2" key="1">
    <citation type="submission" date="2016-11" db="EMBL/GenBank/DDBJ databases">
        <authorList>
            <person name="Jaros S."/>
            <person name="Januszkiewicz K."/>
            <person name="Wedrychowicz H."/>
        </authorList>
    </citation>
    <scope>NUCLEOTIDE SEQUENCE [LARGE SCALE GENOMIC DNA]</scope>
    <source>
        <strain evidence="1 2">CGMCC 1.10190</strain>
    </source>
</reference>
<proteinExistence type="predicted"/>
<dbReference type="RefSeq" id="WP_073101524.1">
    <property type="nucleotide sequence ID" value="NZ_FQXE01000001.1"/>
</dbReference>
<sequence length="77" mass="8262">MLDRINFVGGPGIYVSRAGRLVFITSVEEGGDALEKPCTGYIVTGTSAQIVNVWGRWFATGAYADDGTHDNDIVARL</sequence>
<dbReference type="OrthoDB" id="9906913at2"/>
<evidence type="ECO:0000313" key="1">
    <source>
        <dbReference type="EMBL" id="SHG90326.1"/>
    </source>
</evidence>
<dbReference type="EMBL" id="FQXE01000001">
    <property type="protein sequence ID" value="SHG90326.1"/>
    <property type="molecule type" value="Genomic_DNA"/>
</dbReference>
<dbReference type="AlphaFoldDB" id="A0A1M5NL79"/>
<evidence type="ECO:0000313" key="2">
    <source>
        <dbReference type="Proteomes" id="UP000184226"/>
    </source>
</evidence>